<proteinExistence type="predicted"/>
<dbReference type="AlphaFoldDB" id="A0A3S2TRQ0"/>
<evidence type="ECO:0000313" key="2">
    <source>
        <dbReference type="Proteomes" id="UP000288024"/>
    </source>
</evidence>
<gene>
    <name evidence="1" type="ORF">EM808_23950</name>
</gene>
<sequence>MINKNMKKYLESKPENEKIAALPVEKAYLLESELAAEEGIVIVSLPEKLGEFYMELANKESDETVKEALPASFLEEKISLLKTNLDEYLYVETDLFDMIQVDGLTLEVDSVFRKYDGLFGFRAPKKQEQVIRSYFSNKLGSETPYSLMFNNQDGLWDVNLPIEYIEGFTEELSVAAVLELFYSFMFTLGSLLDEK</sequence>
<evidence type="ECO:0008006" key="3">
    <source>
        <dbReference type="Google" id="ProtNLM"/>
    </source>
</evidence>
<comment type="caution">
    <text evidence="1">The sequence shown here is derived from an EMBL/GenBank/DDBJ whole genome shotgun (WGS) entry which is preliminary data.</text>
</comment>
<organism evidence="1 2">
    <name type="scientific">Niallia taxi</name>
    <dbReference type="NCBI Taxonomy" id="2499688"/>
    <lineage>
        <taxon>Bacteria</taxon>
        <taxon>Bacillati</taxon>
        <taxon>Bacillota</taxon>
        <taxon>Bacilli</taxon>
        <taxon>Bacillales</taxon>
        <taxon>Bacillaceae</taxon>
        <taxon>Niallia</taxon>
    </lineage>
</organism>
<accession>A0A3S2TRQ0</accession>
<protein>
    <recommendedName>
        <fullName evidence="3">Branched-chain amino acid aminotransferase</fullName>
    </recommendedName>
</protein>
<dbReference type="Proteomes" id="UP000288024">
    <property type="component" value="Unassembled WGS sequence"/>
</dbReference>
<name>A0A3S2TRQ0_9BACI</name>
<reference evidence="1 2" key="1">
    <citation type="submission" date="2019-01" db="EMBL/GenBank/DDBJ databases">
        <title>Bacillus sp. M5HDSG1-1, whole genome shotgun sequence.</title>
        <authorList>
            <person name="Tuo L."/>
        </authorList>
    </citation>
    <scope>NUCLEOTIDE SEQUENCE [LARGE SCALE GENOMIC DNA]</scope>
    <source>
        <strain evidence="1 2">M5HDSG1-1</strain>
    </source>
</reference>
<keyword evidence="2" id="KW-1185">Reference proteome</keyword>
<dbReference type="EMBL" id="RZTZ01000015">
    <property type="protein sequence ID" value="RVT57803.1"/>
    <property type="molecule type" value="Genomic_DNA"/>
</dbReference>
<dbReference type="RefSeq" id="WP_127741589.1">
    <property type="nucleotide sequence ID" value="NZ_JBCMXX010000009.1"/>
</dbReference>
<evidence type="ECO:0000313" key="1">
    <source>
        <dbReference type="EMBL" id="RVT57803.1"/>
    </source>
</evidence>